<dbReference type="EMBL" id="QXFV01000082">
    <property type="protein sequence ID" value="KAE9050408.1"/>
    <property type="molecule type" value="Genomic_DNA"/>
</dbReference>
<comment type="caution">
    <text evidence="3">The sequence shown here is derived from an EMBL/GenBank/DDBJ whole genome shotgun (WGS) entry which is preliminary data.</text>
</comment>
<feature type="compositionally biased region" description="Polar residues" evidence="1">
    <location>
        <begin position="1"/>
        <end position="10"/>
    </location>
</feature>
<evidence type="ECO:0000313" key="2">
    <source>
        <dbReference type="EMBL" id="KAE9042249.1"/>
    </source>
</evidence>
<reference evidence="5 7" key="1">
    <citation type="submission" date="2018-09" db="EMBL/GenBank/DDBJ databases">
        <title>Genomic investigation of the strawberry pathogen Phytophthora fragariae indicates pathogenicity is determined by transcriptional variation in three key races.</title>
        <authorList>
            <person name="Adams T.M."/>
            <person name="Armitage A.D."/>
            <person name="Sobczyk M.K."/>
            <person name="Bates H.J."/>
            <person name="Dunwell J.M."/>
            <person name="Nellist C.F."/>
            <person name="Harrison R.J."/>
        </authorList>
    </citation>
    <scope>NUCLEOTIDE SEQUENCE [LARGE SCALE GENOMIC DNA]</scope>
    <source>
        <strain evidence="3 5">SCRP249</strain>
        <strain evidence="2 7">SCRP324</strain>
        <strain evidence="4 6">SCRP333</strain>
    </source>
</reference>
<protein>
    <submittedName>
        <fullName evidence="3">Uncharacterized protein</fullName>
    </submittedName>
</protein>
<sequence>MELTSAQLDSTDGAHWRTAGAAQSGKGILYSEKSVETSDTANSTMPEKEHPGA</sequence>
<evidence type="ECO:0000313" key="3">
    <source>
        <dbReference type="EMBL" id="KAE9050408.1"/>
    </source>
</evidence>
<name>A0A6A3P8W1_9STRA</name>
<proteinExistence type="predicted"/>
<dbReference type="EMBL" id="QXFU01000151">
    <property type="protein sequence ID" value="KAE9042249.1"/>
    <property type="molecule type" value="Genomic_DNA"/>
</dbReference>
<keyword evidence="6" id="KW-1185">Reference proteome</keyword>
<evidence type="ECO:0000313" key="4">
    <source>
        <dbReference type="EMBL" id="KAE9352840.1"/>
    </source>
</evidence>
<dbReference type="AlphaFoldDB" id="A0A6A3P8W1"/>
<feature type="region of interest" description="Disordered" evidence="1">
    <location>
        <begin position="1"/>
        <end position="53"/>
    </location>
</feature>
<evidence type="ECO:0000313" key="7">
    <source>
        <dbReference type="Proteomes" id="UP000435112"/>
    </source>
</evidence>
<evidence type="ECO:0000313" key="6">
    <source>
        <dbReference type="Proteomes" id="UP000434957"/>
    </source>
</evidence>
<evidence type="ECO:0000256" key="1">
    <source>
        <dbReference type="SAM" id="MobiDB-lite"/>
    </source>
</evidence>
<evidence type="ECO:0000313" key="5">
    <source>
        <dbReference type="Proteomes" id="UP000429607"/>
    </source>
</evidence>
<accession>A0A6A3P8W1</accession>
<dbReference type="EMBL" id="QXFT01000155">
    <property type="protein sequence ID" value="KAE9352840.1"/>
    <property type="molecule type" value="Genomic_DNA"/>
</dbReference>
<dbReference type="Proteomes" id="UP000435112">
    <property type="component" value="Unassembled WGS sequence"/>
</dbReference>
<organism evidence="3 5">
    <name type="scientific">Phytophthora rubi</name>
    <dbReference type="NCBI Taxonomy" id="129364"/>
    <lineage>
        <taxon>Eukaryota</taxon>
        <taxon>Sar</taxon>
        <taxon>Stramenopiles</taxon>
        <taxon>Oomycota</taxon>
        <taxon>Peronosporomycetes</taxon>
        <taxon>Peronosporales</taxon>
        <taxon>Peronosporaceae</taxon>
        <taxon>Phytophthora</taxon>
    </lineage>
</organism>
<dbReference type="Proteomes" id="UP000429607">
    <property type="component" value="Unassembled WGS sequence"/>
</dbReference>
<gene>
    <name evidence="3" type="ORF">PR001_g2403</name>
    <name evidence="2" type="ORF">PR002_g3999</name>
    <name evidence="4" type="ORF">PR003_g4165</name>
</gene>
<dbReference type="Proteomes" id="UP000434957">
    <property type="component" value="Unassembled WGS sequence"/>
</dbReference>